<reference evidence="1" key="2">
    <citation type="submission" date="2023-02" db="EMBL/GenBank/DDBJ databases">
        <authorList>
            <person name="Swenson N.G."/>
            <person name="Wegrzyn J.L."/>
            <person name="Mcevoy S.L."/>
        </authorList>
    </citation>
    <scope>NUCLEOTIDE SEQUENCE</scope>
    <source>
        <strain evidence="1">91603</strain>
        <tissue evidence="1">Leaf</tissue>
    </source>
</reference>
<evidence type="ECO:0000313" key="2">
    <source>
        <dbReference type="Proteomes" id="UP001064489"/>
    </source>
</evidence>
<proteinExistence type="predicted"/>
<protein>
    <submittedName>
        <fullName evidence="1">Uncharacterized protein</fullName>
    </submittedName>
</protein>
<dbReference type="AlphaFoldDB" id="A0AAD5I5K8"/>
<keyword evidence="2" id="KW-1185">Reference proteome</keyword>
<name>A0AAD5I5K8_ACENE</name>
<accession>A0AAD5I5K8</accession>
<reference evidence="1" key="1">
    <citation type="journal article" date="2022" name="Plant J.">
        <title>Strategies of tolerance reflected in two North American maple genomes.</title>
        <authorList>
            <person name="McEvoy S.L."/>
            <person name="Sezen U.U."/>
            <person name="Trouern-Trend A."/>
            <person name="McMahon S.M."/>
            <person name="Schaberg P.G."/>
            <person name="Yang J."/>
            <person name="Wegrzyn J.L."/>
            <person name="Swenson N.G."/>
        </authorList>
    </citation>
    <scope>NUCLEOTIDE SEQUENCE</scope>
    <source>
        <strain evidence="1">91603</strain>
    </source>
</reference>
<gene>
    <name evidence="1" type="ORF">LWI28_004047</name>
</gene>
<organism evidence="1 2">
    <name type="scientific">Acer negundo</name>
    <name type="common">Box elder</name>
    <dbReference type="NCBI Taxonomy" id="4023"/>
    <lineage>
        <taxon>Eukaryota</taxon>
        <taxon>Viridiplantae</taxon>
        <taxon>Streptophyta</taxon>
        <taxon>Embryophyta</taxon>
        <taxon>Tracheophyta</taxon>
        <taxon>Spermatophyta</taxon>
        <taxon>Magnoliopsida</taxon>
        <taxon>eudicotyledons</taxon>
        <taxon>Gunneridae</taxon>
        <taxon>Pentapetalae</taxon>
        <taxon>rosids</taxon>
        <taxon>malvids</taxon>
        <taxon>Sapindales</taxon>
        <taxon>Sapindaceae</taxon>
        <taxon>Hippocastanoideae</taxon>
        <taxon>Acereae</taxon>
        <taxon>Acer</taxon>
    </lineage>
</organism>
<sequence length="123" mass="14203">MGVLIWLNKPGTGQIIGLVWNVLAGVHNCFVSLKEWYANNKKGLSEDIKLKRKEMDPLVEQMANFNKGITSFTSRALRVTESQVREVEGMRVHERDIKDEMKRNLQVMQSMYERLLNGFMEAS</sequence>
<dbReference type="Proteomes" id="UP001064489">
    <property type="component" value="Chromosome 11"/>
</dbReference>
<comment type="caution">
    <text evidence="1">The sequence shown here is derived from an EMBL/GenBank/DDBJ whole genome shotgun (WGS) entry which is preliminary data.</text>
</comment>
<evidence type="ECO:0000313" key="1">
    <source>
        <dbReference type="EMBL" id="KAI9152984.1"/>
    </source>
</evidence>
<dbReference type="EMBL" id="JAJSOW010000108">
    <property type="protein sequence ID" value="KAI9152984.1"/>
    <property type="molecule type" value="Genomic_DNA"/>
</dbReference>